<reference evidence="2 3" key="1">
    <citation type="submission" date="2018-09" db="EMBL/GenBank/DDBJ databases">
        <title>Draft genome sequence of Rhodopseudomonas palustris 2.1.18.</title>
        <authorList>
            <person name="Robertson S.L."/>
            <person name="Meyer T.E."/>
            <person name="Kyndt J.A."/>
        </authorList>
    </citation>
    <scope>NUCLEOTIDE SEQUENCE [LARGE SCALE GENOMIC DNA]</scope>
    <source>
        <strain evidence="2 3">2.1.18</strain>
    </source>
</reference>
<dbReference type="Pfam" id="PF03929">
    <property type="entry name" value="PepSY_TM"/>
    <property type="match status" value="1"/>
</dbReference>
<dbReference type="PANTHER" id="PTHR34219">
    <property type="entry name" value="IRON-REGULATED INNER MEMBRANE PROTEIN-RELATED"/>
    <property type="match status" value="1"/>
</dbReference>
<dbReference type="OrthoDB" id="6307929at2"/>
<keyword evidence="1" id="KW-0812">Transmembrane</keyword>
<sequence>MTGTRSLRIWSKVHTWTSLISMLFLLMLCITGLPLIFHEEIEELSEQRFAAPQLPSGKPAAPVDDVVRAAQQARPGDHVLFVTWRDEQPSVVVVSMSPTPKPVRGQFYRLVIDGRTKAVLGEEQPQRGVMDIILLLHKNMLLELPGELFLGAMGLLLVVSIVSGVVVYAPFMRRLEFGTVRQRSRRLKWLDLHNLFGIVTTVWLIVVGGTGAINTLAMPMYDYWRSQELPPLLAPYRGAPVAQPSSLDQAIARVRAALPDGRLTSITMPTAENFGSPRHLVVWMKGSSALTALLNTPTLVYVDQSVPVLVPQMPWYLKLLQMSRPLHFGDYGGLPLKIVWALLDLVCIIVLITGLYLWIAKRRFGGPARARAAAEPTGTRPA</sequence>
<feature type="transmembrane region" description="Helical" evidence="1">
    <location>
        <begin position="192"/>
        <end position="213"/>
    </location>
</feature>
<dbReference type="Proteomes" id="UP000285523">
    <property type="component" value="Unassembled WGS sequence"/>
</dbReference>
<evidence type="ECO:0000256" key="1">
    <source>
        <dbReference type="SAM" id="Phobius"/>
    </source>
</evidence>
<dbReference type="AlphaFoldDB" id="A0A418VE00"/>
<accession>A0A418VE00</accession>
<name>A0A418VE00_RHOPL</name>
<dbReference type="PANTHER" id="PTHR34219:SF3">
    <property type="entry name" value="BLL7967 PROTEIN"/>
    <property type="match status" value="1"/>
</dbReference>
<feature type="transmembrane region" description="Helical" evidence="1">
    <location>
        <begin position="16"/>
        <end position="37"/>
    </location>
</feature>
<feature type="transmembrane region" description="Helical" evidence="1">
    <location>
        <begin position="148"/>
        <end position="171"/>
    </location>
</feature>
<keyword evidence="1" id="KW-1133">Transmembrane helix</keyword>
<comment type="caution">
    <text evidence="2">The sequence shown here is derived from an EMBL/GenBank/DDBJ whole genome shotgun (WGS) entry which is preliminary data.</text>
</comment>
<evidence type="ECO:0000313" key="3">
    <source>
        <dbReference type="Proteomes" id="UP000285523"/>
    </source>
</evidence>
<dbReference type="InterPro" id="IPR005625">
    <property type="entry name" value="PepSY-ass_TM"/>
</dbReference>
<protein>
    <submittedName>
        <fullName evidence="2">PepSY domain-containing protein</fullName>
    </submittedName>
</protein>
<gene>
    <name evidence="2" type="ORF">D4Q52_12565</name>
</gene>
<dbReference type="EMBL" id="QYYD01000011">
    <property type="protein sequence ID" value="RJF74326.1"/>
    <property type="molecule type" value="Genomic_DNA"/>
</dbReference>
<evidence type="ECO:0000313" key="2">
    <source>
        <dbReference type="EMBL" id="RJF74326.1"/>
    </source>
</evidence>
<feature type="transmembrane region" description="Helical" evidence="1">
    <location>
        <begin position="338"/>
        <end position="359"/>
    </location>
</feature>
<organism evidence="2 3">
    <name type="scientific">Rhodopseudomonas palustris</name>
    <dbReference type="NCBI Taxonomy" id="1076"/>
    <lineage>
        <taxon>Bacteria</taxon>
        <taxon>Pseudomonadati</taxon>
        <taxon>Pseudomonadota</taxon>
        <taxon>Alphaproteobacteria</taxon>
        <taxon>Hyphomicrobiales</taxon>
        <taxon>Nitrobacteraceae</taxon>
        <taxon>Rhodopseudomonas</taxon>
    </lineage>
</organism>
<keyword evidence="1" id="KW-0472">Membrane</keyword>
<dbReference type="RefSeq" id="WP_119856901.1">
    <property type="nucleotide sequence ID" value="NZ_QYYD01000011.1"/>
</dbReference>
<proteinExistence type="predicted"/>